<dbReference type="OrthoDB" id="270584at2759"/>
<dbReference type="GO" id="GO:0061749">
    <property type="term" value="F:forked DNA-dependent helicase activity"/>
    <property type="evidence" value="ECO:0007669"/>
    <property type="project" value="TreeGrafter"/>
</dbReference>
<protein>
    <recommendedName>
        <fullName evidence="2">Helicase ATP-binding domain-containing protein</fullName>
    </recommendedName>
</protein>
<accession>G4TZ64</accession>
<dbReference type="PANTHER" id="PTHR47396">
    <property type="entry name" value="TYPE I RESTRICTION ENZYME ECOKI R PROTEIN"/>
    <property type="match status" value="1"/>
</dbReference>
<dbReference type="InterPro" id="IPR050742">
    <property type="entry name" value="Helicase_Restrict-Modif_Enz"/>
</dbReference>
<evidence type="ECO:0000313" key="4">
    <source>
        <dbReference type="Proteomes" id="UP000007148"/>
    </source>
</evidence>
<gene>
    <name evidence="3" type="ORF">PIIN_10598</name>
</gene>
<dbReference type="GO" id="GO:0016787">
    <property type="term" value="F:hydrolase activity"/>
    <property type="evidence" value="ECO:0007669"/>
    <property type="project" value="InterPro"/>
</dbReference>
<keyword evidence="1" id="KW-0547">Nucleotide-binding</keyword>
<dbReference type="GO" id="GO:0005759">
    <property type="term" value="C:mitochondrial matrix"/>
    <property type="evidence" value="ECO:0007669"/>
    <property type="project" value="TreeGrafter"/>
</dbReference>
<dbReference type="HOGENOM" id="CLU_2085711_0_0_1"/>
<dbReference type="AlphaFoldDB" id="G4TZ64"/>
<dbReference type="EMBL" id="CAFZ01000865">
    <property type="protein sequence ID" value="CCA76607.1"/>
    <property type="molecule type" value="Genomic_DNA"/>
</dbReference>
<dbReference type="GO" id="GO:0070125">
    <property type="term" value="P:mitochondrial translational elongation"/>
    <property type="evidence" value="ECO:0007669"/>
    <property type="project" value="TreeGrafter"/>
</dbReference>
<dbReference type="PANTHER" id="PTHR47396:SF1">
    <property type="entry name" value="ATP-DEPENDENT HELICASE IRC3-RELATED"/>
    <property type="match status" value="1"/>
</dbReference>
<dbReference type="eggNOG" id="ENOG502QT4U">
    <property type="taxonomic scope" value="Eukaryota"/>
</dbReference>
<keyword evidence="1" id="KW-0378">Hydrolase</keyword>
<evidence type="ECO:0000259" key="2">
    <source>
        <dbReference type="PROSITE" id="PS51192"/>
    </source>
</evidence>
<keyword evidence="1" id="KW-0067">ATP-binding</keyword>
<dbReference type="Proteomes" id="UP000007148">
    <property type="component" value="Unassembled WGS sequence"/>
</dbReference>
<dbReference type="InParanoid" id="G4TZ64"/>
<feature type="domain" description="Helicase ATP-binding" evidence="2">
    <location>
        <begin position="1"/>
        <end position="117"/>
    </location>
</feature>
<dbReference type="PROSITE" id="PS51192">
    <property type="entry name" value="HELICASE_ATP_BIND_1"/>
    <property type="match status" value="1"/>
</dbReference>
<dbReference type="GO" id="GO:0005524">
    <property type="term" value="F:ATP binding"/>
    <property type="evidence" value="ECO:0007669"/>
    <property type="project" value="InterPro"/>
</dbReference>
<dbReference type="InterPro" id="IPR014001">
    <property type="entry name" value="Helicase_ATP-bd"/>
</dbReference>
<dbReference type="InterPro" id="IPR027417">
    <property type="entry name" value="P-loop_NTPase"/>
</dbReference>
<reference evidence="3 4" key="1">
    <citation type="journal article" date="2011" name="PLoS Pathog.">
        <title>Endophytic Life Strategies Decoded by Genome and Transcriptome Analyses of the Mutualistic Root Symbiont Piriformospora indica.</title>
        <authorList>
            <person name="Zuccaro A."/>
            <person name="Lahrmann U."/>
            <person name="Guldener U."/>
            <person name="Langen G."/>
            <person name="Pfiffi S."/>
            <person name="Biedenkopf D."/>
            <person name="Wong P."/>
            <person name="Samans B."/>
            <person name="Grimm C."/>
            <person name="Basiewicz M."/>
            <person name="Murat C."/>
            <person name="Martin F."/>
            <person name="Kogel K.H."/>
        </authorList>
    </citation>
    <scope>NUCLEOTIDE SEQUENCE [LARGE SCALE GENOMIC DNA]</scope>
    <source>
        <strain evidence="3 4">DSM 11827</strain>
    </source>
</reference>
<proteinExistence type="predicted"/>
<comment type="caution">
    <text evidence="3">The sequence shown here is derived from an EMBL/GenBank/DDBJ whole genome shotgun (WGS) entry which is preliminary data.</text>
</comment>
<keyword evidence="4" id="KW-1185">Reference proteome</keyword>
<evidence type="ECO:0000313" key="3">
    <source>
        <dbReference type="EMBL" id="CCA76607.1"/>
    </source>
</evidence>
<name>G4TZ64_SERID</name>
<dbReference type="STRING" id="1109443.G4TZ64"/>
<dbReference type="GO" id="GO:0036121">
    <property type="term" value="F:double-stranded DNA helicase activity"/>
    <property type="evidence" value="ECO:0007669"/>
    <property type="project" value="TreeGrafter"/>
</dbReference>
<dbReference type="Pfam" id="PF04851">
    <property type="entry name" value="ResIII"/>
    <property type="match status" value="1"/>
</dbReference>
<dbReference type="SUPFAM" id="SSF52540">
    <property type="entry name" value="P-loop containing nucleoside triphosphate hydrolases"/>
    <property type="match status" value="1"/>
</dbReference>
<dbReference type="Gene3D" id="3.40.50.300">
    <property type="entry name" value="P-loop containing nucleotide triphosphate hydrolases"/>
    <property type="match status" value="1"/>
</dbReference>
<organism evidence="3 4">
    <name type="scientific">Serendipita indica (strain DSM 11827)</name>
    <name type="common">Root endophyte fungus</name>
    <name type="synonym">Piriformospora indica</name>
    <dbReference type="NCBI Taxonomy" id="1109443"/>
    <lineage>
        <taxon>Eukaryota</taxon>
        <taxon>Fungi</taxon>
        <taxon>Dikarya</taxon>
        <taxon>Basidiomycota</taxon>
        <taxon>Agaricomycotina</taxon>
        <taxon>Agaricomycetes</taxon>
        <taxon>Sebacinales</taxon>
        <taxon>Serendipitaceae</taxon>
        <taxon>Serendipita</taxon>
    </lineage>
</organism>
<dbReference type="GO" id="GO:0032042">
    <property type="term" value="P:mitochondrial DNA metabolic process"/>
    <property type="evidence" value="ECO:0007669"/>
    <property type="project" value="TreeGrafter"/>
</dbReference>
<sequence length="117" mass="12650">MPTGSGKTTVFVSLLHKVMAAKERPHAKRSLIIVNSIELALQAANQVKRMFPDTTVEIEQGKNSASGLADITVATYQTLARGGRLEKFDPRWTKAVIVDEAHHAAAKSSVPVNPFAL</sequence>
<dbReference type="InterPro" id="IPR006935">
    <property type="entry name" value="Helicase/UvrB_N"/>
</dbReference>
<keyword evidence="1" id="KW-0347">Helicase</keyword>
<dbReference type="GO" id="GO:0000403">
    <property type="term" value="F:Y-form DNA binding"/>
    <property type="evidence" value="ECO:0007669"/>
    <property type="project" value="TreeGrafter"/>
</dbReference>
<evidence type="ECO:0000256" key="1">
    <source>
        <dbReference type="ARBA" id="ARBA00022806"/>
    </source>
</evidence>